<comment type="caution">
    <text evidence="2">The sequence shown here is derived from an EMBL/GenBank/DDBJ whole genome shotgun (WGS) entry which is preliminary data.</text>
</comment>
<dbReference type="InterPro" id="IPR000595">
    <property type="entry name" value="cNMP-bd_dom"/>
</dbReference>
<keyword evidence="2" id="KW-0808">Transferase</keyword>
<dbReference type="Pfam" id="PF00027">
    <property type="entry name" value="cNMP_binding"/>
    <property type="match status" value="2"/>
</dbReference>
<organism evidence="2 3">
    <name type="scientific">Chrysochromulina tobinii</name>
    <dbReference type="NCBI Taxonomy" id="1460289"/>
    <lineage>
        <taxon>Eukaryota</taxon>
        <taxon>Haptista</taxon>
        <taxon>Haptophyta</taxon>
        <taxon>Prymnesiophyceae</taxon>
        <taxon>Prymnesiales</taxon>
        <taxon>Chrysochromulinaceae</taxon>
        <taxon>Chrysochromulina</taxon>
    </lineage>
</organism>
<evidence type="ECO:0000313" key="2">
    <source>
        <dbReference type="EMBL" id="KOO27815.1"/>
    </source>
</evidence>
<dbReference type="PANTHER" id="PTHR11635:SF152">
    <property type="entry name" value="CAMP-DEPENDENT PROTEIN KINASE TYPE I REGULATORY SUBUNIT-RELATED"/>
    <property type="match status" value="1"/>
</dbReference>
<proteinExistence type="predicted"/>
<dbReference type="GO" id="GO:0016301">
    <property type="term" value="F:kinase activity"/>
    <property type="evidence" value="ECO:0007669"/>
    <property type="project" value="UniProtKB-KW"/>
</dbReference>
<accession>A0A0M0JMU1</accession>
<dbReference type="GO" id="GO:0030552">
    <property type="term" value="F:cAMP binding"/>
    <property type="evidence" value="ECO:0007669"/>
    <property type="project" value="TreeGrafter"/>
</dbReference>
<dbReference type="InterPro" id="IPR018488">
    <property type="entry name" value="cNMP-bd_CS"/>
</dbReference>
<dbReference type="InterPro" id="IPR050503">
    <property type="entry name" value="cAMP-dep_PK_reg_su-like"/>
</dbReference>
<dbReference type="GO" id="GO:0034236">
    <property type="term" value="F:protein kinase A catalytic subunit binding"/>
    <property type="evidence" value="ECO:0007669"/>
    <property type="project" value="TreeGrafter"/>
</dbReference>
<keyword evidence="3" id="KW-1185">Reference proteome</keyword>
<dbReference type="PROSITE" id="PS50042">
    <property type="entry name" value="CNMP_BINDING_3"/>
    <property type="match status" value="2"/>
</dbReference>
<name>A0A0M0JMU1_9EUKA</name>
<dbReference type="GO" id="GO:0005829">
    <property type="term" value="C:cytosol"/>
    <property type="evidence" value="ECO:0007669"/>
    <property type="project" value="TreeGrafter"/>
</dbReference>
<dbReference type="PANTHER" id="PTHR11635">
    <property type="entry name" value="CAMP-DEPENDENT PROTEIN KINASE REGULATORY CHAIN"/>
    <property type="match status" value="1"/>
</dbReference>
<dbReference type="OrthoDB" id="417078at2759"/>
<dbReference type="Proteomes" id="UP000037460">
    <property type="component" value="Unassembled WGS sequence"/>
</dbReference>
<dbReference type="PRINTS" id="PR00103">
    <property type="entry name" value="CAMPKINASE"/>
</dbReference>
<gene>
    <name evidence="2" type="ORF">Ctob_009038</name>
</gene>
<dbReference type="CDD" id="cd00038">
    <property type="entry name" value="CAP_ED"/>
    <property type="match status" value="2"/>
</dbReference>
<reference evidence="3" key="1">
    <citation type="journal article" date="2015" name="PLoS Genet.">
        <title>Genome Sequence and Transcriptome Analyses of Chrysochromulina tobin: Metabolic Tools for Enhanced Algal Fitness in the Prominent Order Prymnesiales (Haptophyceae).</title>
        <authorList>
            <person name="Hovde B.T."/>
            <person name="Deodato C.R."/>
            <person name="Hunsperger H.M."/>
            <person name="Ryken S.A."/>
            <person name="Yost W."/>
            <person name="Jha R.K."/>
            <person name="Patterson J."/>
            <person name="Monnat R.J. Jr."/>
            <person name="Barlow S.B."/>
            <person name="Starkenburg S.R."/>
            <person name="Cattolico R.A."/>
        </authorList>
    </citation>
    <scope>NUCLEOTIDE SEQUENCE</scope>
    <source>
        <strain evidence="3">CCMP291</strain>
    </source>
</reference>
<dbReference type="GO" id="GO:0004862">
    <property type="term" value="F:cAMP-dependent protein kinase inhibitor activity"/>
    <property type="evidence" value="ECO:0007669"/>
    <property type="project" value="TreeGrafter"/>
</dbReference>
<dbReference type="PROSITE" id="PS00889">
    <property type="entry name" value="CNMP_BINDING_2"/>
    <property type="match status" value="1"/>
</dbReference>
<dbReference type="SMART" id="SM00100">
    <property type="entry name" value="cNMP"/>
    <property type="match status" value="2"/>
</dbReference>
<dbReference type="AlphaFoldDB" id="A0A0M0JMU1"/>
<dbReference type="Gene3D" id="2.60.120.10">
    <property type="entry name" value="Jelly Rolls"/>
    <property type="match status" value="2"/>
</dbReference>
<keyword evidence="2" id="KW-0418">Kinase</keyword>
<feature type="domain" description="Cyclic nucleotide-binding" evidence="1">
    <location>
        <begin position="227"/>
        <end position="331"/>
    </location>
</feature>
<sequence>MAIKQNSDDPFRVISDYLRKLAKDQDASAEDDEVTDEHEELLLSEKRMAGVRGSCRRPAVNVPVPNVPVGWSPPVHDKPQAAKEFLKGALACNRLMKTLTPSDLEALVLAFELKTFAEGKQLTRQGERAKTFYILEAGVADITIMGKGSVMKATRGVAFGDLALIHGAPSPATSAATVTAESKVSAWALDEAAFKTILMNKAQQDAHDYARFLANVPILQHCIEQGDLEEAQLLELARCLREVEYPAGRVILAEGDEGNHFFLVRSGEVKCTQGPESKVQGKHLGRGDFFGELALLSTDQRAATVTAVQPTQVLMISRSEFTSMLGSLSDMITNGGRK</sequence>
<protein>
    <submittedName>
        <fullName evidence="2">Camp-dependent protein kinase regulatory subunit</fullName>
    </submittedName>
</protein>
<dbReference type="InterPro" id="IPR014710">
    <property type="entry name" value="RmlC-like_jellyroll"/>
</dbReference>
<dbReference type="GO" id="GO:0005952">
    <property type="term" value="C:cAMP-dependent protein kinase complex"/>
    <property type="evidence" value="ECO:0007669"/>
    <property type="project" value="InterPro"/>
</dbReference>
<evidence type="ECO:0000313" key="3">
    <source>
        <dbReference type="Proteomes" id="UP000037460"/>
    </source>
</evidence>
<feature type="domain" description="Cyclic nucleotide-binding" evidence="1">
    <location>
        <begin position="95"/>
        <end position="215"/>
    </location>
</feature>
<evidence type="ECO:0000259" key="1">
    <source>
        <dbReference type="PROSITE" id="PS50042"/>
    </source>
</evidence>
<dbReference type="SUPFAM" id="SSF51206">
    <property type="entry name" value="cAMP-binding domain-like"/>
    <property type="match status" value="2"/>
</dbReference>
<dbReference type="EMBL" id="JWZX01002660">
    <property type="protein sequence ID" value="KOO27815.1"/>
    <property type="molecule type" value="Genomic_DNA"/>
</dbReference>
<dbReference type="InterPro" id="IPR018490">
    <property type="entry name" value="cNMP-bd_dom_sf"/>
</dbReference>